<evidence type="ECO:0000259" key="4">
    <source>
        <dbReference type="Pfam" id="PF13407"/>
    </source>
</evidence>
<sequence length="333" mass="34481">MKRILSLIASAALVLSLCACGGSGAASSTASGSAVSAAASFASSSSVSGAMEGKKISVMTPYLSAVTTNQMVNELQSDLEAEGASVTVIDTANDFAALASRIEDVVAAQTDAIVLVSADPSQVKNQLQEAFDAGIPVFGCDSGYIDGMQVNATSDNHQMGELITNYLFNDLMGGKGTVVALTHRPHPGVVKRCEAFDELLAAQKGITLITEQHVPAEQPINDAQDIVENLLTANPQKGSITAIWCGWDEPAIGATQACQEAGRGEILIVGVDGNEQAVSLIKGDTNLKATVAQNFQGMVDIVVDQMGKLFAGQTIQPGDMYAEATLITKENAG</sequence>
<dbReference type="GO" id="GO:0030246">
    <property type="term" value="F:carbohydrate binding"/>
    <property type="evidence" value="ECO:0007669"/>
    <property type="project" value="UniProtKB-ARBA"/>
</dbReference>
<dbReference type="PANTHER" id="PTHR46847">
    <property type="entry name" value="D-ALLOSE-BINDING PERIPLASMIC PROTEIN-RELATED"/>
    <property type="match status" value="1"/>
</dbReference>
<dbReference type="AlphaFoldDB" id="A0A645CPG9"/>
<accession>A0A645CPG9</accession>
<comment type="similarity">
    <text evidence="2">Belongs to the bacterial solute-binding protein 2 family.</text>
</comment>
<feature type="domain" description="Periplasmic binding protein" evidence="4">
    <location>
        <begin position="57"/>
        <end position="313"/>
    </location>
</feature>
<dbReference type="InterPro" id="IPR025997">
    <property type="entry name" value="SBP_2_dom"/>
</dbReference>
<name>A0A645CPG9_9ZZZZ</name>
<comment type="caution">
    <text evidence="5">The sequence shown here is derived from an EMBL/GenBank/DDBJ whole genome shotgun (WGS) entry which is preliminary data.</text>
</comment>
<dbReference type="Pfam" id="PF13407">
    <property type="entry name" value="Peripla_BP_4"/>
    <property type="match status" value="1"/>
</dbReference>
<dbReference type="PROSITE" id="PS51257">
    <property type="entry name" value="PROKAR_LIPOPROTEIN"/>
    <property type="match status" value="1"/>
</dbReference>
<organism evidence="5">
    <name type="scientific">bioreactor metagenome</name>
    <dbReference type="NCBI Taxonomy" id="1076179"/>
    <lineage>
        <taxon>unclassified sequences</taxon>
        <taxon>metagenomes</taxon>
        <taxon>ecological metagenomes</taxon>
    </lineage>
</organism>
<dbReference type="Gene3D" id="3.40.50.2300">
    <property type="match status" value="2"/>
</dbReference>
<evidence type="ECO:0000313" key="5">
    <source>
        <dbReference type="EMBL" id="MPM78799.1"/>
    </source>
</evidence>
<keyword evidence="3" id="KW-0732">Signal</keyword>
<comment type="subcellular location">
    <subcellularLocation>
        <location evidence="1">Cell envelope</location>
    </subcellularLocation>
</comment>
<evidence type="ECO:0000256" key="2">
    <source>
        <dbReference type="ARBA" id="ARBA00007639"/>
    </source>
</evidence>
<dbReference type="EMBL" id="VSSQ01028902">
    <property type="protein sequence ID" value="MPM78799.1"/>
    <property type="molecule type" value="Genomic_DNA"/>
</dbReference>
<dbReference type="GO" id="GO:0030313">
    <property type="term" value="C:cell envelope"/>
    <property type="evidence" value="ECO:0007669"/>
    <property type="project" value="UniProtKB-SubCell"/>
</dbReference>
<reference evidence="5" key="1">
    <citation type="submission" date="2019-08" db="EMBL/GenBank/DDBJ databases">
        <authorList>
            <person name="Kucharzyk K."/>
            <person name="Murdoch R.W."/>
            <person name="Higgins S."/>
            <person name="Loffler F."/>
        </authorList>
    </citation>
    <scope>NUCLEOTIDE SEQUENCE</scope>
</reference>
<proteinExistence type="inferred from homology"/>
<evidence type="ECO:0000256" key="1">
    <source>
        <dbReference type="ARBA" id="ARBA00004196"/>
    </source>
</evidence>
<gene>
    <name evidence="5" type="ORF">SDC9_125813</name>
</gene>
<dbReference type="InterPro" id="IPR028082">
    <property type="entry name" value="Peripla_BP_I"/>
</dbReference>
<dbReference type="PANTHER" id="PTHR46847:SF1">
    <property type="entry name" value="D-ALLOSE-BINDING PERIPLASMIC PROTEIN-RELATED"/>
    <property type="match status" value="1"/>
</dbReference>
<evidence type="ECO:0000256" key="3">
    <source>
        <dbReference type="ARBA" id="ARBA00022729"/>
    </source>
</evidence>
<dbReference type="SUPFAM" id="SSF53822">
    <property type="entry name" value="Periplasmic binding protein-like I"/>
    <property type="match status" value="1"/>
</dbReference>
<protein>
    <recommendedName>
        <fullName evidence="4">Periplasmic binding protein domain-containing protein</fullName>
    </recommendedName>
</protein>